<sequence>ASAPASRRAVASALWRCGLVPLLPPETGDLQPVLSQAAAYIDVLTQLPSARAEQALRLALSRALPTLLFLSVELVQRYQPPCSIISFKALDELSALIVEQLTALSGIDESAAAFSLHSPYTCQVPAQPSPYLAHSHYLSRRLIGRAAELEALRLWSASATPVLLLTGEEGIGKSALLWHWLLEERLSMAAQPLMLWDFAESDGGFANFVRHALAYFSGKPLSAVDNMPRPERLSALLQSLAAQPALLVLENAQKLLSAYDSLLPSQSDDLSESSPANAEIDAFLRALPTFKALKSVLIAPTMPSVYRDIPSVQHMALGALSAADAEQLLAHSALFGKPELLTACANALQRHPLSLCLAAENGNAHPDGFNAWWQLHSAKFERAQSLQARLRLLVELATAGLSSDARALLHYLAALGFPVPYRLFLRHALFQLEPVRTAGASRRQQLTDEISARSAQRIALDQSAQRSAVQARLHTILSDLERRNLLRWDRATNRYALHTLVCQAVQATWTREERRAALSAVQRTLEPLSMEVPEALQDESDLRAAVALYAARLSAGNPEQAARFYRERLSKPLLMRLADAHAVMRLLMPFFPNGAQALPELDVIKERAYLGHEMALALRNLNRLAEAQALLGQALLLFIEAHEPAWLCTALINYGSLVEDQRALRIRTFELARRLATVIGDIESRAVANFVLLRSYVEVGQWAAAIEAYEAFSASVARYRTVARQATAERLIAQMLLQQGQDPSGSLNLAWELAVQSNAIAEKRAIHAVWGEVALTLMNRPDAAERFFEEALRMADHEADFAAYYRGGLARAYALQGRREEAQALLAQGVPSLAAAQVHLALGELAAAESAARAAYQEAWSEGAPFSLWWELEQARAVLRELRLPPPDLPPYQPENFPPLPHERALRAYVLHLERGAQAETVQPAT</sequence>
<gene>
    <name evidence="1" type="ORF">CUN49_14235</name>
</gene>
<dbReference type="SUPFAM" id="SSF52540">
    <property type="entry name" value="P-loop containing nucleoside triphosphate hydrolases"/>
    <property type="match status" value="1"/>
</dbReference>
<dbReference type="InterPro" id="IPR011990">
    <property type="entry name" value="TPR-like_helical_dom_sf"/>
</dbReference>
<dbReference type="InterPro" id="IPR027417">
    <property type="entry name" value="P-loop_NTPase"/>
</dbReference>
<accession>A0A2M8PAZ0</accession>
<evidence type="ECO:0008006" key="3">
    <source>
        <dbReference type="Google" id="ProtNLM"/>
    </source>
</evidence>
<organism evidence="1 2">
    <name type="scientific">Candidatus Thermofonsia Clade 1 bacterium</name>
    <dbReference type="NCBI Taxonomy" id="2364210"/>
    <lineage>
        <taxon>Bacteria</taxon>
        <taxon>Bacillati</taxon>
        <taxon>Chloroflexota</taxon>
        <taxon>Candidatus Thermofontia</taxon>
        <taxon>Candidatus Thermofonsia Clade 1</taxon>
    </lineage>
</organism>
<protein>
    <recommendedName>
        <fullName evidence="3">Orc1-like AAA ATPase domain-containing protein</fullName>
    </recommendedName>
</protein>
<proteinExistence type="predicted"/>
<dbReference type="SUPFAM" id="SSF48452">
    <property type="entry name" value="TPR-like"/>
    <property type="match status" value="1"/>
</dbReference>
<name>A0A2M8PAZ0_9CHLR</name>
<evidence type="ECO:0000313" key="2">
    <source>
        <dbReference type="Proteomes" id="UP000229681"/>
    </source>
</evidence>
<comment type="caution">
    <text evidence="1">The sequence shown here is derived from an EMBL/GenBank/DDBJ whole genome shotgun (WGS) entry which is preliminary data.</text>
</comment>
<dbReference type="Proteomes" id="UP000229681">
    <property type="component" value="Unassembled WGS sequence"/>
</dbReference>
<dbReference type="Gene3D" id="1.25.40.10">
    <property type="entry name" value="Tetratricopeptide repeat domain"/>
    <property type="match status" value="1"/>
</dbReference>
<feature type="non-terminal residue" evidence="1">
    <location>
        <position position="1"/>
    </location>
</feature>
<evidence type="ECO:0000313" key="1">
    <source>
        <dbReference type="EMBL" id="PJF34719.1"/>
    </source>
</evidence>
<dbReference type="AlphaFoldDB" id="A0A2M8PAZ0"/>
<dbReference type="EMBL" id="PGTM01000290">
    <property type="protein sequence ID" value="PJF34719.1"/>
    <property type="molecule type" value="Genomic_DNA"/>
</dbReference>
<reference evidence="1 2" key="1">
    <citation type="submission" date="2017-11" db="EMBL/GenBank/DDBJ databases">
        <title>Evolution of Phototrophy in the Chloroflexi Phylum Driven by Horizontal Gene Transfer.</title>
        <authorList>
            <person name="Ward L.M."/>
            <person name="Hemp J."/>
            <person name="Shih P.M."/>
            <person name="Mcglynn S.E."/>
            <person name="Fischer W."/>
        </authorList>
    </citation>
    <scope>NUCLEOTIDE SEQUENCE [LARGE SCALE GENOMIC DNA]</scope>
    <source>
        <strain evidence="1">JP3_13</strain>
    </source>
</reference>